<dbReference type="Proteomes" id="UP000254266">
    <property type="component" value="Unassembled WGS sequence"/>
</dbReference>
<proteinExistence type="predicted"/>
<evidence type="ECO:0000313" key="4">
    <source>
        <dbReference type="Proteomes" id="UP000254266"/>
    </source>
</evidence>
<dbReference type="InterPro" id="IPR036465">
    <property type="entry name" value="vWFA_dom_sf"/>
</dbReference>
<accession>A0A370DBA9</accession>
<reference evidence="3 4" key="1">
    <citation type="journal article" date="2018" name="ISME J.">
        <title>Endosymbiont genomes yield clues of tubeworm success.</title>
        <authorList>
            <person name="Li Y."/>
            <person name="Liles M.R."/>
            <person name="Halanych K.M."/>
        </authorList>
    </citation>
    <scope>NUCLEOTIDE SEQUENCE [LARGE SCALE GENOMIC DNA]</scope>
    <source>
        <strain evidence="3">A1464</strain>
    </source>
</reference>
<organism evidence="3 4">
    <name type="scientific">endosymbiont of Galathealinum brachiosum</name>
    <dbReference type="NCBI Taxonomy" id="2200906"/>
    <lineage>
        <taxon>Bacteria</taxon>
        <taxon>Pseudomonadati</taxon>
        <taxon>Pseudomonadota</taxon>
        <taxon>Gammaproteobacteria</taxon>
        <taxon>sulfur-oxidizing symbionts</taxon>
    </lineage>
</organism>
<dbReference type="AlphaFoldDB" id="A0A370DBA9"/>
<evidence type="ECO:0000259" key="2">
    <source>
        <dbReference type="PROSITE" id="PS50234"/>
    </source>
</evidence>
<feature type="chain" id="PRO_5016689481" description="VWFA domain-containing protein" evidence="1">
    <location>
        <begin position="24"/>
        <end position="230"/>
    </location>
</feature>
<dbReference type="SUPFAM" id="SSF53300">
    <property type="entry name" value="vWA-like"/>
    <property type="match status" value="1"/>
</dbReference>
<comment type="caution">
    <text evidence="3">The sequence shown here is derived from an EMBL/GenBank/DDBJ whole genome shotgun (WGS) entry which is preliminary data.</text>
</comment>
<dbReference type="Gene3D" id="3.40.50.410">
    <property type="entry name" value="von Willebrand factor, type A domain"/>
    <property type="match status" value="1"/>
</dbReference>
<gene>
    <name evidence="3" type="ORF">DIZ80_15405</name>
</gene>
<protein>
    <recommendedName>
        <fullName evidence="2">VWFA domain-containing protein</fullName>
    </recommendedName>
</protein>
<feature type="domain" description="VWFA" evidence="2">
    <location>
        <begin position="35"/>
        <end position="225"/>
    </location>
</feature>
<keyword evidence="1" id="KW-0732">Signal</keyword>
<evidence type="ECO:0000256" key="1">
    <source>
        <dbReference type="SAM" id="SignalP"/>
    </source>
</evidence>
<keyword evidence="4" id="KW-1185">Reference proteome</keyword>
<dbReference type="InterPro" id="IPR002035">
    <property type="entry name" value="VWF_A"/>
</dbReference>
<dbReference type="PROSITE" id="PS50234">
    <property type="entry name" value="VWFA"/>
    <property type="match status" value="1"/>
</dbReference>
<sequence>MRALAAKGLFIMLSFLLSLSILAQHGCSEPREKKAVYVLVDTSGTYSKQFDKVQTVLRYLLGSLQPGESLALARIDSESFNEKDIVARMSFDLRPSMANAQKRAFLESVDKFGKNIKSSKYTDITGGILQAIEYLNETQATQRYILIFSDLKEEIKKGQIRNFPISFNGIHVVAINVTKLKSDNVDPRKYQKRVDEWTNRVEQGGGNWKLINDMNHLSQILEESVTNVTK</sequence>
<dbReference type="EMBL" id="QFXC01000013">
    <property type="protein sequence ID" value="RDH81466.1"/>
    <property type="molecule type" value="Genomic_DNA"/>
</dbReference>
<evidence type="ECO:0000313" key="3">
    <source>
        <dbReference type="EMBL" id="RDH81466.1"/>
    </source>
</evidence>
<feature type="signal peptide" evidence="1">
    <location>
        <begin position="1"/>
        <end position="23"/>
    </location>
</feature>
<name>A0A370DBA9_9GAMM</name>